<dbReference type="Proteomes" id="UP001143910">
    <property type="component" value="Unassembled WGS sequence"/>
</dbReference>
<evidence type="ECO:0000313" key="1">
    <source>
        <dbReference type="EMBL" id="KAJ2980310.1"/>
    </source>
</evidence>
<gene>
    <name evidence="1" type="ORF">NQ176_g2718</name>
</gene>
<protein>
    <submittedName>
        <fullName evidence="1">Uncharacterized protein</fullName>
    </submittedName>
</protein>
<comment type="caution">
    <text evidence="1">The sequence shown here is derived from an EMBL/GenBank/DDBJ whole genome shotgun (WGS) entry which is preliminary data.</text>
</comment>
<accession>A0ACC1NLZ4</accession>
<name>A0ACC1NLZ4_9HYPO</name>
<dbReference type="EMBL" id="JANJQO010000208">
    <property type="protein sequence ID" value="KAJ2980310.1"/>
    <property type="molecule type" value="Genomic_DNA"/>
</dbReference>
<sequence>MPRQGSSHRSRGGIKRARTGCLTCRRRRCKCDERKPVCNNCLRLNLQCDGYQRPITFRDDTNRTKEKSRTSEVQKWAAIRAEERRLALRGSPLAAPIDRSDQGIDGATTQTTTANLRSGGYREETLGDSEVGTGSELLSPKPHASTPQQDMDWSASTSSNPSLRIAFKTPSSSASDMPASSLSQSSRLDPFPDGLSEVSFSEQFSSTGRDGTRWNLSRGITTDVTDMWTPALQLCDLARTRVDPPSEGSYISSPAQESIATEKSLFVCPPHLTRYYLSHWEEKLLPRLPSALTEAYHHFGTTNLFQETAIAIAAADLATCPPSKPPPNTNSNQHNVASVCMYNRGLAQFSLHIHSGSRDSYVWNLSLILLFACYEIGWGTIAGAVVHLREADDLIVGGGLGPLRGSTVGSKLICAWMSIRSQIAADCAPSSLQSFALFLRSNPAEVALNEVNMKFGSPGERLAPILGEASFFARLIRVARLIGFENGTTARRTFTRGLKVIGATSLISHTPIRMLQPEMLAILASLRQRLDAWHDSLTPINLPYETFTSTSLDIDPSPTPDFCVKPLYFHSNASALEYLRYCLAQCHCCIKNLDMCTKPSAPDDRNSESWVTLSLRILAGLGHDGSASLDTFLTGIPWILSTMSLLTRTSRVITFMESWISRTDWIKNANPTKYMSTLLAGKMLLVMRKYLQRGRKISLLFTNINGNTERRPVHTGLTEIKAVLVGFDINSGEQFTDVLNIADMDDGISD</sequence>
<organism evidence="1 2">
    <name type="scientific">Zarea fungicola</name>
    <dbReference type="NCBI Taxonomy" id="93591"/>
    <lineage>
        <taxon>Eukaryota</taxon>
        <taxon>Fungi</taxon>
        <taxon>Dikarya</taxon>
        <taxon>Ascomycota</taxon>
        <taxon>Pezizomycotina</taxon>
        <taxon>Sordariomycetes</taxon>
        <taxon>Hypocreomycetidae</taxon>
        <taxon>Hypocreales</taxon>
        <taxon>Cordycipitaceae</taxon>
        <taxon>Zarea</taxon>
    </lineage>
</organism>
<keyword evidence="2" id="KW-1185">Reference proteome</keyword>
<evidence type="ECO:0000313" key="2">
    <source>
        <dbReference type="Proteomes" id="UP001143910"/>
    </source>
</evidence>
<reference evidence="1" key="1">
    <citation type="submission" date="2022-08" db="EMBL/GenBank/DDBJ databases">
        <title>Genome Sequence of Lecanicillium fungicola.</title>
        <authorList>
            <person name="Buettner E."/>
        </authorList>
    </citation>
    <scope>NUCLEOTIDE SEQUENCE</scope>
    <source>
        <strain evidence="1">Babe33</strain>
    </source>
</reference>
<proteinExistence type="predicted"/>